<protein>
    <submittedName>
        <fullName evidence="2">Uncharacterized protein</fullName>
    </submittedName>
</protein>
<evidence type="ECO:0000256" key="1">
    <source>
        <dbReference type="SAM" id="MobiDB-lite"/>
    </source>
</evidence>
<comment type="caution">
    <text evidence="2">The sequence shown here is derived from an EMBL/GenBank/DDBJ whole genome shotgun (WGS) entry which is preliminary data.</text>
</comment>
<feature type="region of interest" description="Disordered" evidence="1">
    <location>
        <begin position="80"/>
        <end position="99"/>
    </location>
</feature>
<gene>
    <name evidence="2" type="ORF">PGLA2088_LOCUS10345</name>
</gene>
<dbReference type="Proteomes" id="UP000626109">
    <property type="component" value="Unassembled WGS sequence"/>
</dbReference>
<reference evidence="2" key="1">
    <citation type="submission" date="2021-02" db="EMBL/GenBank/DDBJ databases">
        <authorList>
            <person name="Dougan E. K."/>
            <person name="Rhodes N."/>
            <person name="Thang M."/>
            <person name="Chan C."/>
        </authorList>
    </citation>
    <scope>NUCLEOTIDE SEQUENCE</scope>
</reference>
<sequence length="99" mass="11105">MAQARMGPHPSLPSYLSQKKCSQGLAATKLLKEIQGLSLMAAFLIRRWECIASLDGWSIGPERILELVYVGWIIRSKQRKSRRSVLNDHSTGVPSRQVT</sequence>
<feature type="compositionally biased region" description="Polar residues" evidence="1">
    <location>
        <begin position="87"/>
        <end position="99"/>
    </location>
</feature>
<organism evidence="2 3">
    <name type="scientific">Polarella glacialis</name>
    <name type="common">Dinoflagellate</name>
    <dbReference type="NCBI Taxonomy" id="89957"/>
    <lineage>
        <taxon>Eukaryota</taxon>
        <taxon>Sar</taxon>
        <taxon>Alveolata</taxon>
        <taxon>Dinophyceae</taxon>
        <taxon>Suessiales</taxon>
        <taxon>Suessiaceae</taxon>
        <taxon>Polarella</taxon>
    </lineage>
</organism>
<accession>A0A813IMQ2</accession>
<dbReference type="EMBL" id="CAJNNW010011631">
    <property type="protein sequence ID" value="CAE8653359.1"/>
    <property type="molecule type" value="Genomic_DNA"/>
</dbReference>
<dbReference type="AlphaFoldDB" id="A0A813IMQ2"/>
<evidence type="ECO:0000313" key="2">
    <source>
        <dbReference type="EMBL" id="CAE8653359.1"/>
    </source>
</evidence>
<proteinExistence type="predicted"/>
<name>A0A813IMQ2_POLGL</name>
<evidence type="ECO:0000313" key="3">
    <source>
        <dbReference type="Proteomes" id="UP000626109"/>
    </source>
</evidence>